<dbReference type="InterPro" id="IPR036890">
    <property type="entry name" value="HATPase_C_sf"/>
</dbReference>
<gene>
    <name evidence="3" type="ORF">LGQ03_01730</name>
</gene>
<dbReference type="Pfam" id="PF10090">
    <property type="entry name" value="HPTransfase"/>
    <property type="match status" value="1"/>
</dbReference>
<accession>A0ABS8BQF9</accession>
<feature type="region of interest" description="Disordered" evidence="1">
    <location>
        <begin position="195"/>
        <end position="214"/>
    </location>
</feature>
<proteinExistence type="predicted"/>
<dbReference type="Proteomes" id="UP001138961">
    <property type="component" value="Unassembled WGS sequence"/>
</dbReference>
<dbReference type="Gene3D" id="3.30.565.10">
    <property type="entry name" value="Histidine kinase-like ATPase, C-terminal domain"/>
    <property type="match status" value="1"/>
</dbReference>
<dbReference type="EMBL" id="JAJATZ010000001">
    <property type="protein sequence ID" value="MCB5197951.1"/>
    <property type="molecule type" value="Genomic_DNA"/>
</dbReference>
<organism evidence="3 4">
    <name type="scientific">Loktanella gaetbuli</name>
    <dbReference type="NCBI Taxonomy" id="2881335"/>
    <lineage>
        <taxon>Bacteria</taxon>
        <taxon>Pseudomonadati</taxon>
        <taxon>Pseudomonadota</taxon>
        <taxon>Alphaproteobacteria</taxon>
        <taxon>Rhodobacterales</taxon>
        <taxon>Roseobacteraceae</taxon>
        <taxon>Loktanella</taxon>
    </lineage>
</organism>
<name>A0ABS8BQF9_9RHOB</name>
<evidence type="ECO:0000313" key="4">
    <source>
        <dbReference type="Proteomes" id="UP001138961"/>
    </source>
</evidence>
<dbReference type="RefSeq" id="WP_226747006.1">
    <property type="nucleotide sequence ID" value="NZ_JAJATZ010000001.1"/>
</dbReference>
<evidence type="ECO:0000259" key="2">
    <source>
        <dbReference type="Pfam" id="PF10090"/>
    </source>
</evidence>
<sequence>MSRDLATLVGSRICHDLISPIGAIGNGVELLSMGGGGGADEMDLISGSVGQASARIRFFRIAYGAAHADQTVAGTEVSSILRDMAAAGRMQYDWTITGQMSRPLARIALLSAQCMESAMPGGGKITVMLDDTLHVIANADRIAADPALWLPLEDLATEHVHSAAQVQFALLPRAVLEAGLTLTVMQSDTTISMQFREPDAAISPGPSRHLSPDI</sequence>
<evidence type="ECO:0000256" key="1">
    <source>
        <dbReference type="SAM" id="MobiDB-lite"/>
    </source>
</evidence>
<keyword evidence="4" id="KW-1185">Reference proteome</keyword>
<reference evidence="3" key="1">
    <citation type="submission" date="2021-10" db="EMBL/GenBank/DDBJ databases">
        <title>Loktanella gaetbuli sp. nov., isolated from a tidal flat.</title>
        <authorList>
            <person name="Park S."/>
            <person name="Yoon J.-H."/>
        </authorList>
    </citation>
    <scope>NUCLEOTIDE SEQUENCE</scope>
    <source>
        <strain evidence="3">TSTF-M6</strain>
    </source>
</reference>
<dbReference type="Gene3D" id="1.10.287.130">
    <property type="match status" value="1"/>
</dbReference>
<protein>
    <submittedName>
        <fullName evidence="3">Histidine phosphotransferase</fullName>
    </submittedName>
</protein>
<dbReference type="InterPro" id="IPR018762">
    <property type="entry name" value="ChpT_C"/>
</dbReference>
<comment type="caution">
    <text evidence="3">The sequence shown here is derived from an EMBL/GenBank/DDBJ whole genome shotgun (WGS) entry which is preliminary data.</text>
</comment>
<evidence type="ECO:0000313" key="3">
    <source>
        <dbReference type="EMBL" id="MCB5197951.1"/>
    </source>
</evidence>
<feature type="domain" description="Histidine phosphotransferase ChpT C-terminal" evidence="2">
    <location>
        <begin position="76"/>
        <end position="189"/>
    </location>
</feature>